<dbReference type="EMBL" id="CP016374">
    <property type="protein sequence ID" value="AQX00462.1"/>
    <property type="molecule type" value="Genomic_DNA"/>
</dbReference>
<accession>A0AAU8USQ1</accession>
<dbReference type="SUPFAM" id="SSF159006">
    <property type="entry name" value="YopX-like"/>
    <property type="match status" value="1"/>
</dbReference>
<dbReference type="RefSeq" id="WP_078395165.1">
    <property type="nucleotide sequence ID" value="NZ_CP016374.1"/>
</dbReference>
<proteinExistence type="predicted"/>
<dbReference type="Pfam" id="PF09643">
    <property type="entry name" value="YopX"/>
    <property type="match status" value="1"/>
</dbReference>
<dbReference type="InterPro" id="IPR023385">
    <property type="entry name" value="YopX-like_C"/>
</dbReference>
<dbReference type="AlphaFoldDB" id="A0AAU8USQ1"/>
<evidence type="ECO:0000259" key="1">
    <source>
        <dbReference type="Pfam" id="PF09643"/>
    </source>
</evidence>
<dbReference type="InterPro" id="IPR019096">
    <property type="entry name" value="YopX_protein"/>
</dbReference>
<evidence type="ECO:0000313" key="3">
    <source>
        <dbReference type="Proteomes" id="UP000190848"/>
    </source>
</evidence>
<gene>
    <name evidence="2" type="ORF">BBD32_02765</name>
</gene>
<name>A0AAU8USQ1_9FLAO</name>
<evidence type="ECO:0000313" key="2">
    <source>
        <dbReference type="EMBL" id="AQX00462.1"/>
    </source>
</evidence>
<dbReference type="Gene3D" id="2.30.30.290">
    <property type="entry name" value="YopX-like domains"/>
    <property type="match status" value="1"/>
</dbReference>
<protein>
    <recommendedName>
        <fullName evidence="1">YopX protein domain-containing protein</fullName>
    </recommendedName>
</protein>
<organism evidence="2 3">
    <name type="scientific">Elizabethkingia anophelis</name>
    <dbReference type="NCBI Taxonomy" id="1117645"/>
    <lineage>
        <taxon>Bacteria</taxon>
        <taxon>Pseudomonadati</taxon>
        <taxon>Bacteroidota</taxon>
        <taxon>Flavobacteriia</taxon>
        <taxon>Flavobacteriales</taxon>
        <taxon>Weeksellaceae</taxon>
        <taxon>Elizabethkingia</taxon>
    </lineage>
</organism>
<feature type="domain" description="YopX protein" evidence="1">
    <location>
        <begin position="28"/>
        <end position="119"/>
    </location>
</feature>
<dbReference type="Proteomes" id="UP000190848">
    <property type="component" value="Chromosome"/>
</dbReference>
<reference evidence="2 3" key="1">
    <citation type="submission" date="2016-07" db="EMBL/GenBank/DDBJ databases">
        <title>Revisiting the taxonomy of the Elizabethkingia Genus using Whole-Genome Sequencing, Optical Mapping, and MALDI-TOF, along with proposal of three novel Elizabethkingia species: Elizabethkingia bruuniana sp. nov., Elizabethkingia ursingii sp. nov., and Elizabethkingia occulta sp. nov.</title>
        <authorList>
            <person name="Nicholson A.C."/>
        </authorList>
    </citation>
    <scope>NUCLEOTIDE SEQUENCE [LARGE SCALE GENOMIC DNA]</scope>
    <source>
        <strain evidence="2 3">F3201</strain>
    </source>
</reference>
<sequence length="124" mass="14762">MKREIIFRSWNETDQCFYYFTQGLYFDSFDFNNEVDAFCFKWSNAEEFTGLTDKNGNKIFEEDVLKGKYLVYHQDPELLPIEHDISGEVKFIEGFFACENFSFVYPEYEVEIIGNIHESLTPNK</sequence>